<dbReference type="NCBIfam" id="TIGR00675">
    <property type="entry name" value="dcm"/>
    <property type="match status" value="1"/>
</dbReference>
<evidence type="ECO:0000256" key="3">
    <source>
        <dbReference type="ARBA" id="ARBA00022603"/>
    </source>
</evidence>
<dbReference type="Pfam" id="PF01426">
    <property type="entry name" value="BAH"/>
    <property type="match status" value="1"/>
</dbReference>
<protein>
    <recommendedName>
        <fullName evidence="2">DNA (cytosine-5-)-methyltransferase</fullName>
        <ecNumber evidence="2">2.1.1.37</ecNumber>
    </recommendedName>
</protein>
<dbReference type="Gene3D" id="3.90.120.10">
    <property type="entry name" value="DNA Methylase, subunit A, domain 2"/>
    <property type="match status" value="1"/>
</dbReference>
<dbReference type="InterPro" id="IPR001025">
    <property type="entry name" value="BAH_dom"/>
</dbReference>
<accession>A0A0C3EBD2</accession>
<keyword evidence="7" id="KW-0539">Nucleus</keyword>
<dbReference type="Gene3D" id="3.40.50.150">
    <property type="entry name" value="Vaccinia Virus protein VP39"/>
    <property type="match status" value="1"/>
</dbReference>
<evidence type="ECO:0000313" key="12">
    <source>
        <dbReference type="Proteomes" id="UP000053989"/>
    </source>
</evidence>
<dbReference type="PROSITE" id="PS51038">
    <property type="entry name" value="BAH"/>
    <property type="match status" value="2"/>
</dbReference>
<evidence type="ECO:0000256" key="7">
    <source>
        <dbReference type="ARBA" id="ARBA00023242"/>
    </source>
</evidence>
<dbReference type="Gene3D" id="2.30.30.490">
    <property type="match status" value="2"/>
</dbReference>
<name>A0A0C3EBD2_9AGAM</name>
<reference evidence="11 12" key="1">
    <citation type="submission" date="2014-04" db="EMBL/GenBank/DDBJ databases">
        <authorList>
            <consortium name="DOE Joint Genome Institute"/>
            <person name="Kuo A."/>
            <person name="Kohler A."/>
            <person name="Nagy L.G."/>
            <person name="Floudas D."/>
            <person name="Copeland A."/>
            <person name="Barry K.W."/>
            <person name="Cichocki N."/>
            <person name="Veneault-Fourrey C."/>
            <person name="LaButti K."/>
            <person name="Lindquist E.A."/>
            <person name="Lipzen A."/>
            <person name="Lundell T."/>
            <person name="Morin E."/>
            <person name="Murat C."/>
            <person name="Sun H."/>
            <person name="Tunlid A."/>
            <person name="Henrissat B."/>
            <person name="Grigoriev I.V."/>
            <person name="Hibbett D.S."/>
            <person name="Martin F."/>
            <person name="Nordberg H.P."/>
            <person name="Cantor M.N."/>
            <person name="Hua S.X."/>
        </authorList>
    </citation>
    <scope>NUCLEOTIDE SEQUENCE [LARGE SCALE GENOMIC DNA]</scope>
    <source>
        <strain evidence="11 12">Foug A</strain>
    </source>
</reference>
<evidence type="ECO:0000256" key="8">
    <source>
        <dbReference type="PROSITE-ProRule" id="PRU01016"/>
    </source>
</evidence>
<keyword evidence="12" id="KW-1185">Reference proteome</keyword>
<dbReference type="CDD" id="cd04370">
    <property type="entry name" value="BAH"/>
    <property type="match status" value="1"/>
</dbReference>
<dbReference type="GO" id="GO:0044027">
    <property type="term" value="P:negative regulation of gene expression via chromosomal CpG island methylation"/>
    <property type="evidence" value="ECO:0007669"/>
    <property type="project" value="TreeGrafter"/>
</dbReference>
<evidence type="ECO:0000256" key="1">
    <source>
        <dbReference type="ARBA" id="ARBA00004123"/>
    </source>
</evidence>
<comment type="similarity">
    <text evidence="8 9">Belongs to the class I-like SAM-binding methyltransferase superfamily. C5-methyltransferase family.</text>
</comment>
<dbReference type="PANTHER" id="PTHR10629">
    <property type="entry name" value="CYTOSINE-SPECIFIC METHYLTRANSFERASE"/>
    <property type="match status" value="1"/>
</dbReference>
<comment type="subcellular location">
    <subcellularLocation>
        <location evidence="1">Nucleus</location>
    </subcellularLocation>
</comment>
<proteinExistence type="inferred from homology"/>
<keyword evidence="3 8" id="KW-0489">Methyltransferase</keyword>
<dbReference type="OrthoDB" id="5376140at2759"/>
<feature type="domain" description="BAH" evidence="10">
    <location>
        <begin position="289"/>
        <end position="419"/>
    </location>
</feature>
<dbReference type="GO" id="GO:0003886">
    <property type="term" value="F:DNA (cytosine-5-)-methyltransferase activity"/>
    <property type="evidence" value="ECO:0007669"/>
    <property type="project" value="UniProtKB-EC"/>
</dbReference>
<dbReference type="GO" id="GO:0032259">
    <property type="term" value="P:methylation"/>
    <property type="evidence" value="ECO:0007669"/>
    <property type="project" value="UniProtKB-KW"/>
</dbReference>
<gene>
    <name evidence="11" type="ORF">SCLCIDRAFT_12660</name>
</gene>
<dbReference type="PROSITE" id="PS51679">
    <property type="entry name" value="SAM_MT_C5"/>
    <property type="match status" value="1"/>
</dbReference>
<dbReference type="EMBL" id="KN822005">
    <property type="protein sequence ID" value="KIM70040.1"/>
    <property type="molecule type" value="Genomic_DNA"/>
</dbReference>
<evidence type="ECO:0000259" key="10">
    <source>
        <dbReference type="PROSITE" id="PS51038"/>
    </source>
</evidence>
<evidence type="ECO:0000256" key="6">
    <source>
        <dbReference type="ARBA" id="ARBA00023125"/>
    </source>
</evidence>
<dbReference type="EC" id="2.1.1.37" evidence="2"/>
<dbReference type="AlphaFoldDB" id="A0A0C3EBD2"/>
<dbReference type="InParanoid" id="A0A0C3EBD2"/>
<evidence type="ECO:0000256" key="5">
    <source>
        <dbReference type="ARBA" id="ARBA00022691"/>
    </source>
</evidence>
<sequence length="1095" mass="126003">MVPLNVLGDRIEKDRKIEGAGFAAAKFLIDEDDGQEDDLEANDDELQYIRLTAVRRYIINYLFVDSPLYVETDHAIYELIQPSKKYRREFRSFYKPHRIIQVIIASAYEDPEQEFGTFFKSFTSLEILDQPLVERDLWDVVPQLRRALETVPRGDTIRGSYIVSYLLSRDAPRVPKILDVTKDIRSRSPPIPEIEYKGNPDLAVLRAENQVPTHVTPRISQLATGLFRERLRVVGPRPASEPEPPYAALTERIKGFLMRVKMRRRPEFRLQQRLKPRSRYLKYLTIDGLDYLVGDTIVFVAGNDGHTAPPELPHPDDVSPTDTLADYFWLAKIIYIDGEDEMVHVQWFDHSSKTIMEQLGQPQELFLTMHCDTVAVKTIIGKVEAHYIAPGQSLAEVKPHDFFYRYEWDDLLATFKSVNVEKMLSVQAEHPPDCCHICDMLDQFDYDSHAHPLRRGVAWHQHKYHIDDFVLIKADEGPCHIGHICDIQLPPGSVDDDDNRIVVSVLGRVDRLGCRPEGLLKDERHLFYTDVKMSVVISDLVGICFVVVSSSLPEIEEWKATSPLHFYVNYRFPSLDVLTWNERSIMRPEDLDICKYCLKSNIENFHKLKDFVKNGSPLRVFDPFAGVGSFSLAMEELACFKLTHAIEVSPSAARTLRKNTSHGTKVYNQCSNRILRQAILIHENKMPDELRSIEGSALPGPPMPGDIDCIVTGFPCQPHSQMNMFRKANDRKSNLILNILSWVDFLKPQYCIFENVRGFLQYSLKARQDGPNRVKGGIPMGGLKLVIRGLTDMGYQVRFGLLQAGHYGTPQTRTRFFLIAAKRGLELPNFPQPTHDFPVSDKLEIKSPNGLAIQPIRTLSGIAPHRYVSALDAISDLPEFHWRHPKRVLNPREMRMEKLRDCKESEPWCGVSGENFTYEHAPKTTFQLRCRKKPTKDIQHYTRTYEPKKVERIVTIPLDPDADYRSLPQNLCEWQFANPRSATARKGFQPGYYGRVSKDKWFQTTITNVDPTAKQGRVLHPYCRRIVTVRELARSQGFPDHFVFYAINKRVVTMHRQIGNAVPWPVSIAIAREFRNVLFKKWIEDHKDNDAMEID</sequence>
<evidence type="ECO:0000256" key="9">
    <source>
        <dbReference type="RuleBase" id="RU000416"/>
    </source>
</evidence>
<dbReference type="STRING" id="1036808.A0A0C3EBD2"/>
<dbReference type="SUPFAM" id="SSF53335">
    <property type="entry name" value="S-adenosyl-L-methionine-dependent methyltransferases"/>
    <property type="match status" value="1"/>
</dbReference>
<dbReference type="GO" id="GO:0005634">
    <property type="term" value="C:nucleus"/>
    <property type="evidence" value="ECO:0007669"/>
    <property type="project" value="UniProtKB-SubCell"/>
</dbReference>
<reference evidence="12" key="2">
    <citation type="submission" date="2015-01" db="EMBL/GenBank/DDBJ databases">
        <title>Evolutionary Origins and Diversification of the Mycorrhizal Mutualists.</title>
        <authorList>
            <consortium name="DOE Joint Genome Institute"/>
            <consortium name="Mycorrhizal Genomics Consortium"/>
            <person name="Kohler A."/>
            <person name="Kuo A."/>
            <person name="Nagy L.G."/>
            <person name="Floudas D."/>
            <person name="Copeland A."/>
            <person name="Barry K.W."/>
            <person name="Cichocki N."/>
            <person name="Veneault-Fourrey C."/>
            <person name="LaButti K."/>
            <person name="Lindquist E.A."/>
            <person name="Lipzen A."/>
            <person name="Lundell T."/>
            <person name="Morin E."/>
            <person name="Murat C."/>
            <person name="Riley R."/>
            <person name="Ohm R."/>
            <person name="Sun H."/>
            <person name="Tunlid A."/>
            <person name="Henrissat B."/>
            <person name="Grigoriev I.V."/>
            <person name="Hibbett D.S."/>
            <person name="Martin F."/>
        </authorList>
    </citation>
    <scope>NUCLEOTIDE SEQUENCE [LARGE SCALE GENOMIC DNA]</scope>
    <source>
        <strain evidence="12">Foug A</strain>
    </source>
</reference>
<feature type="active site" evidence="8">
    <location>
        <position position="716"/>
    </location>
</feature>
<feature type="domain" description="BAH" evidence="10">
    <location>
        <begin position="462"/>
        <end position="583"/>
    </location>
</feature>
<dbReference type="PRINTS" id="PR00105">
    <property type="entry name" value="C5METTRFRASE"/>
</dbReference>
<dbReference type="GO" id="GO:0003682">
    <property type="term" value="F:chromatin binding"/>
    <property type="evidence" value="ECO:0007669"/>
    <property type="project" value="InterPro"/>
</dbReference>
<keyword evidence="5 8" id="KW-0949">S-adenosyl-L-methionine</keyword>
<dbReference type="Pfam" id="PF00145">
    <property type="entry name" value="DNA_methylase"/>
    <property type="match status" value="1"/>
</dbReference>
<dbReference type="SMART" id="SM00439">
    <property type="entry name" value="BAH"/>
    <property type="match status" value="2"/>
</dbReference>
<dbReference type="InterPro" id="IPR043151">
    <property type="entry name" value="BAH_sf"/>
</dbReference>
<dbReference type="PANTHER" id="PTHR10629:SF52">
    <property type="entry name" value="DNA (CYTOSINE-5)-METHYLTRANSFERASE 1"/>
    <property type="match status" value="1"/>
</dbReference>
<dbReference type="InterPro" id="IPR029063">
    <property type="entry name" value="SAM-dependent_MTases_sf"/>
</dbReference>
<evidence type="ECO:0000313" key="11">
    <source>
        <dbReference type="EMBL" id="KIM70040.1"/>
    </source>
</evidence>
<keyword evidence="4 8" id="KW-0808">Transferase</keyword>
<dbReference type="GO" id="GO:0003677">
    <property type="term" value="F:DNA binding"/>
    <property type="evidence" value="ECO:0007669"/>
    <property type="project" value="UniProtKB-KW"/>
</dbReference>
<dbReference type="InterPro" id="IPR001525">
    <property type="entry name" value="C5_MeTfrase"/>
</dbReference>
<organism evidence="11 12">
    <name type="scientific">Scleroderma citrinum Foug A</name>
    <dbReference type="NCBI Taxonomy" id="1036808"/>
    <lineage>
        <taxon>Eukaryota</taxon>
        <taxon>Fungi</taxon>
        <taxon>Dikarya</taxon>
        <taxon>Basidiomycota</taxon>
        <taxon>Agaricomycotina</taxon>
        <taxon>Agaricomycetes</taxon>
        <taxon>Agaricomycetidae</taxon>
        <taxon>Boletales</taxon>
        <taxon>Sclerodermatineae</taxon>
        <taxon>Sclerodermataceae</taxon>
        <taxon>Scleroderma</taxon>
    </lineage>
</organism>
<dbReference type="HOGENOM" id="CLU_008262_0_0_1"/>
<dbReference type="InterPro" id="IPR050390">
    <property type="entry name" value="C5-Methyltransferase"/>
</dbReference>
<dbReference type="Proteomes" id="UP000053989">
    <property type="component" value="Unassembled WGS sequence"/>
</dbReference>
<keyword evidence="6" id="KW-0238">DNA-binding</keyword>
<evidence type="ECO:0000256" key="2">
    <source>
        <dbReference type="ARBA" id="ARBA00011975"/>
    </source>
</evidence>
<evidence type="ECO:0000256" key="4">
    <source>
        <dbReference type="ARBA" id="ARBA00022679"/>
    </source>
</evidence>